<name>A0A4V3DKJ2_9HYPH</name>
<dbReference type="Proteomes" id="UP000294958">
    <property type="component" value="Unassembled WGS sequence"/>
</dbReference>
<dbReference type="InterPro" id="IPR011681">
    <property type="entry name" value="GcrA"/>
</dbReference>
<feature type="region of interest" description="Disordered" evidence="1">
    <location>
        <begin position="58"/>
        <end position="80"/>
    </location>
</feature>
<comment type="caution">
    <text evidence="2">The sequence shown here is derived from an EMBL/GenBank/DDBJ whole genome shotgun (WGS) entry which is preliminary data.</text>
</comment>
<sequence>MSDLPNWKTMEPGARDELLRRYVEEGFSATEIAKKFTGCFRNSIAGRAHRMGLKFTSRQKVAKPEPKPTKSRETTGSWGGVVGKVRAKARKVDASQHLHVANIVNKAESRKADPVLRISRAAAFDPIPGIEPVPYGSSGCKFPVDGLDGPGLLWCGADREIGRPYCDVHSRLARGN</sequence>
<dbReference type="RefSeq" id="WP_133675384.1">
    <property type="nucleotide sequence ID" value="NZ_SNZF01000013.1"/>
</dbReference>
<evidence type="ECO:0000313" key="2">
    <source>
        <dbReference type="EMBL" id="TDR34693.1"/>
    </source>
</evidence>
<proteinExistence type="predicted"/>
<evidence type="ECO:0008006" key="4">
    <source>
        <dbReference type="Google" id="ProtNLM"/>
    </source>
</evidence>
<evidence type="ECO:0000256" key="1">
    <source>
        <dbReference type="SAM" id="MobiDB-lite"/>
    </source>
</evidence>
<dbReference type="EMBL" id="SNZF01000013">
    <property type="protein sequence ID" value="TDR34693.1"/>
    <property type="molecule type" value="Genomic_DNA"/>
</dbReference>
<protein>
    <recommendedName>
        <fullName evidence="4">GcrA cell cycle regulator</fullName>
    </recommendedName>
</protein>
<dbReference type="Pfam" id="PF07750">
    <property type="entry name" value="GcrA"/>
    <property type="match status" value="1"/>
</dbReference>
<reference evidence="2 3" key="1">
    <citation type="submission" date="2019-03" db="EMBL/GenBank/DDBJ databases">
        <title>Genomic Encyclopedia of Type Strains, Phase IV (KMG-IV): sequencing the most valuable type-strain genomes for metagenomic binning, comparative biology and taxonomic classification.</title>
        <authorList>
            <person name="Goeker M."/>
        </authorList>
    </citation>
    <scope>NUCLEOTIDE SEQUENCE [LARGE SCALE GENOMIC DNA]</scope>
    <source>
        <strain evidence="2 3">DSM 11603</strain>
    </source>
</reference>
<dbReference type="OrthoDB" id="8252039at2"/>
<gene>
    <name evidence="2" type="ORF">DES43_113124</name>
</gene>
<accession>A0A4V3DKJ2</accession>
<organism evidence="2 3">
    <name type="scientific">Aquamicrobium defluvii</name>
    <dbReference type="NCBI Taxonomy" id="69279"/>
    <lineage>
        <taxon>Bacteria</taxon>
        <taxon>Pseudomonadati</taxon>
        <taxon>Pseudomonadota</taxon>
        <taxon>Alphaproteobacteria</taxon>
        <taxon>Hyphomicrobiales</taxon>
        <taxon>Phyllobacteriaceae</taxon>
        <taxon>Aquamicrobium</taxon>
    </lineage>
</organism>
<evidence type="ECO:0000313" key="3">
    <source>
        <dbReference type="Proteomes" id="UP000294958"/>
    </source>
</evidence>
<keyword evidence="3" id="KW-1185">Reference proteome</keyword>
<dbReference type="AlphaFoldDB" id="A0A4V3DKJ2"/>
<feature type="compositionally biased region" description="Basic and acidic residues" evidence="1">
    <location>
        <begin position="62"/>
        <end position="73"/>
    </location>
</feature>